<accession>A0ABV8G0R1</accession>
<sequence>MRRALVCAVVIGVLGYLWHRLGQVVVARLLDNRDMIVGFDCCLDYHRDVPDPWGNVLVAVSGVLFTQVVVWAAVGLMAARRGPAWVMMTVAVTGFVVSPLLQLIVYVVWHGAERDYVAVIDYGVAASGIPEQPMIVLLLAMFAGYTLVLWLALRWAWDRAQEARREAMGEAT</sequence>
<name>A0ABV8G0R1_9ACTN</name>
<reference evidence="3" key="1">
    <citation type="journal article" date="2019" name="Int. J. Syst. Evol. Microbiol.">
        <title>The Global Catalogue of Microorganisms (GCM) 10K type strain sequencing project: providing services to taxonomists for standard genome sequencing and annotation.</title>
        <authorList>
            <consortium name="The Broad Institute Genomics Platform"/>
            <consortium name="The Broad Institute Genome Sequencing Center for Infectious Disease"/>
            <person name="Wu L."/>
            <person name="Ma J."/>
        </authorList>
    </citation>
    <scope>NUCLEOTIDE SEQUENCE [LARGE SCALE GENOMIC DNA]</scope>
    <source>
        <strain evidence="3">TBRC 1276</strain>
    </source>
</reference>
<proteinExistence type="predicted"/>
<dbReference type="Proteomes" id="UP001595851">
    <property type="component" value="Unassembled WGS sequence"/>
</dbReference>
<protein>
    <submittedName>
        <fullName evidence="2">Uncharacterized protein</fullName>
    </submittedName>
</protein>
<feature type="transmembrane region" description="Helical" evidence="1">
    <location>
        <begin position="56"/>
        <end position="78"/>
    </location>
</feature>
<dbReference type="EMBL" id="JBHSBI010000002">
    <property type="protein sequence ID" value="MFC4006444.1"/>
    <property type="molecule type" value="Genomic_DNA"/>
</dbReference>
<organism evidence="2 3">
    <name type="scientific">Nonomuraea purpurea</name>
    <dbReference type="NCBI Taxonomy" id="1849276"/>
    <lineage>
        <taxon>Bacteria</taxon>
        <taxon>Bacillati</taxon>
        <taxon>Actinomycetota</taxon>
        <taxon>Actinomycetes</taxon>
        <taxon>Streptosporangiales</taxon>
        <taxon>Streptosporangiaceae</taxon>
        <taxon>Nonomuraea</taxon>
    </lineage>
</organism>
<dbReference type="RefSeq" id="WP_379526599.1">
    <property type="nucleotide sequence ID" value="NZ_JBHSBI010000002.1"/>
</dbReference>
<keyword evidence="1" id="KW-1133">Transmembrane helix</keyword>
<comment type="caution">
    <text evidence="2">The sequence shown here is derived from an EMBL/GenBank/DDBJ whole genome shotgun (WGS) entry which is preliminary data.</text>
</comment>
<evidence type="ECO:0000256" key="1">
    <source>
        <dbReference type="SAM" id="Phobius"/>
    </source>
</evidence>
<evidence type="ECO:0000313" key="3">
    <source>
        <dbReference type="Proteomes" id="UP001595851"/>
    </source>
</evidence>
<keyword evidence="1" id="KW-0812">Transmembrane</keyword>
<keyword evidence="1" id="KW-0472">Membrane</keyword>
<feature type="transmembrane region" description="Helical" evidence="1">
    <location>
        <begin position="134"/>
        <end position="157"/>
    </location>
</feature>
<gene>
    <name evidence="2" type="ORF">ACFOY2_04375</name>
</gene>
<keyword evidence="3" id="KW-1185">Reference proteome</keyword>
<feature type="transmembrane region" description="Helical" evidence="1">
    <location>
        <begin position="85"/>
        <end position="109"/>
    </location>
</feature>
<evidence type="ECO:0000313" key="2">
    <source>
        <dbReference type="EMBL" id="MFC4006444.1"/>
    </source>
</evidence>